<evidence type="ECO:0000259" key="2">
    <source>
        <dbReference type="Pfam" id="PF08549"/>
    </source>
</evidence>
<feature type="compositionally biased region" description="Basic and acidic residues" evidence="1">
    <location>
        <begin position="693"/>
        <end position="707"/>
    </location>
</feature>
<sequence>MYGAQQTYNVHDPSALVPIQILPHVHLVSSYRFPTLPALQPAHALEYLIKGPQIVKDTSPVAWTYFPSPPPDGTVLMTWQPPRMQTTFASDGLVWADPEVSYDTQIRGYNLQVLIHKSGFHYPHEPFATHARFRYRITGGPGQIDPNLWIVHYSLAEQSHRIPSNQIPIPRDVHQQLSGRVQLQGAGPLMRKEFMLEDRANWPEVKFGQAAVRGPPPYFNPMAQGRPYAAQPPPAKRQRLPPQQPRQPAAAAIDNSLEEEENSTQDTFDFMTPREISLSRYKQHHEWMEEIFSSPYGIGKIQPIDLGLGLMGELGPLTAGILDAPGGDVPPPSTAAAYHLKEPKDDSAKTPKEYKVGNYTKLDPEQLKLFETRVAEHMAKEEAELEKMRATHAKRIADLKRSRTYIKAERRLRDIPPTGDSPDSSRLDSPSDREAVDPLDEVVHELEKTLGITFDTKKHVICVDKGGFIEQQQPPIQKSPQINGNGIMQSNATGGSNGLGDEGAIDADNSAASLLDQYGSVSLTGTPGANLSIPQMSRPQSQSQSAVATPNAAASHQIQGPSFDEQDNIEAASGTNDLLDLDVEMSGMTNAEDKVGEGDWVMVGDQATGSGQQTSSNEQTATSTDTLAGLPNRHTTSTSARDPEPTTGIFDTGDFGSFDNLDTAGDALADYSNVDDTMGLDLVDDSAFGDAFHGTESHDETRDGDNA</sequence>
<feature type="domain" description="SWI/SNF and RSC complexes subunit Ssr4 N-terminal" evidence="2">
    <location>
        <begin position="11"/>
        <end position="221"/>
    </location>
</feature>
<evidence type="ECO:0000256" key="1">
    <source>
        <dbReference type="SAM" id="MobiDB-lite"/>
    </source>
</evidence>
<dbReference type="Proteomes" id="UP000799757">
    <property type="component" value="Unassembled WGS sequence"/>
</dbReference>
<proteinExistence type="predicted"/>
<protein>
    <submittedName>
        <fullName evidence="4">DUF1750-domain-containing protein</fullName>
    </submittedName>
</protein>
<evidence type="ECO:0000313" key="5">
    <source>
        <dbReference type="Proteomes" id="UP000799757"/>
    </source>
</evidence>
<dbReference type="OrthoDB" id="5321006at2759"/>
<feature type="compositionally biased region" description="Low complexity" evidence="1">
    <location>
        <begin position="532"/>
        <end position="545"/>
    </location>
</feature>
<dbReference type="Pfam" id="PF08549">
    <property type="entry name" value="SWI-SNF_Ssr4_N"/>
    <property type="match status" value="1"/>
</dbReference>
<accession>A0A6A6XXY1</accession>
<feature type="compositionally biased region" description="Polar residues" evidence="1">
    <location>
        <begin position="483"/>
        <end position="494"/>
    </location>
</feature>
<dbReference type="EMBL" id="MU001745">
    <property type="protein sequence ID" value="KAF2800604.1"/>
    <property type="molecule type" value="Genomic_DNA"/>
</dbReference>
<dbReference type="InterPro" id="IPR013859">
    <property type="entry name" value="Ssr4_N"/>
</dbReference>
<gene>
    <name evidence="4" type="ORF">K505DRAFT_345107</name>
</gene>
<reference evidence="4" key="1">
    <citation type="journal article" date="2020" name="Stud. Mycol.">
        <title>101 Dothideomycetes genomes: a test case for predicting lifestyles and emergence of pathogens.</title>
        <authorList>
            <person name="Haridas S."/>
            <person name="Albert R."/>
            <person name="Binder M."/>
            <person name="Bloem J."/>
            <person name="Labutti K."/>
            <person name="Salamov A."/>
            <person name="Andreopoulos B."/>
            <person name="Baker S."/>
            <person name="Barry K."/>
            <person name="Bills G."/>
            <person name="Bluhm B."/>
            <person name="Cannon C."/>
            <person name="Castanera R."/>
            <person name="Culley D."/>
            <person name="Daum C."/>
            <person name="Ezra D."/>
            <person name="Gonzalez J."/>
            <person name="Henrissat B."/>
            <person name="Kuo A."/>
            <person name="Liang C."/>
            <person name="Lipzen A."/>
            <person name="Lutzoni F."/>
            <person name="Magnuson J."/>
            <person name="Mondo S."/>
            <person name="Nolan M."/>
            <person name="Ohm R."/>
            <person name="Pangilinan J."/>
            <person name="Park H.-J."/>
            <person name="Ramirez L."/>
            <person name="Alfaro M."/>
            <person name="Sun H."/>
            <person name="Tritt A."/>
            <person name="Yoshinaga Y."/>
            <person name="Zwiers L.-H."/>
            <person name="Turgeon B."/>
            <person name="Goodwin S."/>
            <person name="Spatafora J."/>
            <person name="Crous P."/>
            <person name="Grigoriev I."/>
        </authorList>
    </citation>
    <scope>NUCLEOTIDE SEQUENCE</scope>
    <source>
        <strain evidence="4">CBS 109.77</strain>
    </source>
</reference>
<evidence type="ECO:0000259" key="3">
    <source>
        <dbReference type="Pfam" id="PF20497"/>
    </source>
</evidence>
<feature type="region of interest" description="Disordered" evidence="1">
    <location>
        <begin position="687"/>
        <end position="707"/>
    </location>
</feature>
<dbReference type="InterPro" id="IPR046464">
    <property type="entry name" value="SWI-SNF_Ssr4_C"/>
</dbReference>
<evidence type="ECO:0000313" key="4">
    <source>
        <dbReference type="EMBL" id="KAF2800604.1"/>
    </source>
</evidence>
<name>A0A6A6XXY1_9PLEO</name>
<feature type="region of interest" description="Disordered" evidence="1">
    <location>
        <begin position="604"/>
        <end position="656"/>
    </location>
</feature>
<dbReference type="Pfam" id="PF20497">
    <property type="entry name" value="SWI-SNF_Ssr4_C"/>
    <property type="match status" value="1"/>
</dbReference>
<feature type="compositionally biased region" description="Polar residues" evidence="1">
    <location>
        <begin position="546"/>
        <end position="559"/>
    </location>
</feature>
<organism evidence="4 5">
    <name type="scientific">Melanomma pulvis-pyrius CBS 109.77</name>
    <dbReference type="NCBI Taxonomy" id="1314802"/>
    <lineage>
        <taxon>Eukaryota</taxon>
        <taxon>Fungi</taxon>
        <taxon>Dikarya</taxon>
        <taxon>Ascomycota</taxon>
        <taxon>Pezizomycotina</taxon>
        <taxon>Dothideomycetes</taxon>
        <taxon>Pleosporomycetidae</taxon>
        <taxon>Pleosporales</taxon>
        <taxon>Melanommataceae</taxon>
        <taxon>Melanomma</taxon>
    </lineage>
</organism>
<keyword evidence="5" id="KW-1185">Reference proteome</keyword>
<dbReference type="GO" id="GO:0006338">
    <property type="term" value="P:chromatin remodeling"/>
    <property type="evidence" value="ECO:0007669"/>
    <property type="project" value="InterPro"/>
</dbReference>
<dbReference type="AlphaFoldDB" id="A0A6A6XXY1"/>
<feature type="region of interest" description="Disordered" evidence="1">
    <location>
        <begin position="471"/>
        <end position="504"/>
    </location>
</feature>
<feature type="compositionally biased region" description="Basic and acidic residues" evidence="1">
    <location>
        <begin position="423"/>
        <end position="435"/>
    </location>
</feature>
<feature type="compositionally biased region" description="Low complexity" evidence="1">
    <location>
        <begin position="471"/>
        <end position="482"/>
    </location>
</feature>
<feature type="region of interest" description="Disordered" evidence="1">
    <location>
        <begin position="408"/>
        <end position="435"/>
    </location>
</feature>
<feature type="region of interest" description="Disordered" evidence="1">
    <location>
        <begin position="529"/>
        <end position="559"/>
    </location>
</feature>
<feature type="region of interest" description="Disordered" evidence="1">
    <location>
        <begin position="218"/>
        <end position="269"/>
    </location>
</feature>
<feature type="compositionally biased region" description="Polar residues" evidence="1">
    <location>
        <begin position="607"/>
        <end position="626"/>
    </location>
</feature>
<feature type="domain" description="SWI/SNF and RSC complexes subunit Ssr4 C-terminal" evidence="3">
    <location>
        <begin position="258"/>
        <end position="698"/>
    </location>
</feature>